<evidence type="ECO:0000313" key="3">
    <source>
        <dbReference type="Proteomes" id="UP001444661"/>
    </source>
</evidence>
<organism evidence="2 3">
    <name type="scientific">Apiospora rasikravindrae</name>
    <dbReference type="NCBI Taxonomy" id="990691"/>
    <lineage>
        <taxon>Eukaryota</taxon>
        <taxon>Fungi</taxon>
        <taxon>Dikarya</taxon>
        <taxon>Ascomycota</taxon>
        <taxon>Pezizomycotina</taxon>
        <taxon>Sordariomycetes</taxon>
        <taxon>Xylariomycetidae</taxon>
        <taxon>Amphisphaeriales</taxon>
        <taxon>Apiosporaceae</taxon>
        <taxon>Apiospora</taxon>
    </lineage>
</organism>
<evidence type="ECO:0000313" key="2">
    <source>
        <dbReference type="EMBL" id="KAK8039607.1"/>
    </source>
</evidence>
<accession>A0ABR1SZH7</accession>
<dbReference type="Proteomes" id="UP001444661">
    <property type="component" value="Unassembled WGS sequence"/>
</dbReference>
<name>A0ABR1SZH7_9PEZI</name>
<keyword evidence="3" id="KW-1185">Reference proteome</keyword>
<protein>
    <submittedName>
        <fullName evidence="2">Uncharacterized protein</fullName>
    </submittedName>
</protein>
<gene>
    <name evidence="2" type="ORF">PG993_008018</name>
</gene>
<sequence>MLYSQHNAMGFFLVTYVWAEKSVAVGGRFVPEYMTRLERVHPEVRSWWMDALQKKLPVSVATDQSLPQKQESFARLWRERDLANVSFLSSMLRRDCIEPLVATSVESPSRARATWTRNGSRKRGISFNHPRARATSGIVLRGDSDWFPSCSGSTPTHCRRSWEGPSDARALLSKAMPPKKTSPSTAVRNAIPMT</sequence>
<evidence type="ECO:0000256" key="1">
    <source>
        <dbReference type="SAM" id="MobiDB-lite"/>
    </source>
</evidence>
<comment type="caution">
    <text evidence="2">The sequence shown here is derived from an EMBL/GenBank/DDBJ whole genome shotgun (WGS) entry which is preliminary data.</text>
</comment>
<proteinExistence type="predicted"/>
<feature type="region of interest" description="Disordered" evidence="1">
    <location>
        <begin position="175"/>
        <end position="194"/>
    </location>
</feature>
<dbReference type="EMBL" id="JAQQWK010000006">
    <property type="protein sequence ID" value="KAK8039607.1"/>
    <property type="molecule type" value="Genomic_DNA"/>
</dbReference>
<reference evidence="2 3" key="1">
    <citation type="submission" date="2023-01" db="EMBL/GenBank/DDBJ databases">
        <title>Analysis of 21 Apiospora genomes using comparative genomics revels a genus with tremendous synthesis potential of carbohydrate active enzymes and secondary metabolites.</title>
        <authorList>
            <person name="Sorensen T."/>
        </authorList>
    </citation>
    <scope>NUCLEOTIDE SEQUENCE [LARGE SCALE GENOMIC DNA]</scope>
    <source>
        <strain evidence="2 3">CBS 33761</strain>
    </source>
</reference>